<feature type="non-terminal residue" evidence="2">
    <location>
        <position position="700"/>
    </location>
</feature>
<accession>A0A3B1DTP9</accession>
<proteinExistence type="predicted"/>
<evidence type="ECO:0000313" key="2">
    <source>
        <dbReference type="EMBL" id="VAX39484.1"/>
    </source>
</evidence>
<evidence type="ECO:0000259" key="1">
    <source>
        <dbReference type="Pfam" id="PF13709"/>
    </source>
</evidence>
<dbReference type="EMBL" id="UOGL01000334">
    <property type="protein sequence ID" value="VAX39484.1"/>
    <property type="molecule type" value="Genomic_DNA"/>
</dbReference>
<dbReference type="SUPFAM" id="SSF48239">
    <property type="entry name" value="Terpenoid cyclases/Protein prenyltransferases"/>
    <property type="match status" value="1"/>
</dbReference>
<dbReference type="Pfam" id="PF13709">
    <property type="entry name" value="DUF4159"/>
    <property type="match status" value="2"/>
</dbReference>
<feature type="domain" description="DUF4159" evidence="1">
    <location>
        <begin position="600"/>
        <end position="700"/>
    </location>
</feature>
<sequence length="700" mass="79118">MQVITAQSIRNTLVLLLATSFLFSSTVLHAANGRKLKAEAVLKSIKKGQQYLRSKQEVDGSWRTNQNGRPVGVTSMAVMALINSGLSKEDPSVKKGLQYLRQAERELVNSRAETYETSLLIMALATAKDGKRDKPFISRLARKLEQGQILRGPNTGSWGYQLRNRGGGNGDRSNGQFAILGLRDASHMGVFIQQSTWKRARKHWIASQNRDGGWGYNGLANQRSRGSLTCAGIASLVITQRMIAKNLKNEMTPNGKPKCCGKYKEDKALERGIRCMGTHFQKGANWGENGWLLYYLYAMERAGRLSGRRFFGKHDWYREVAEYLIGQQSPNAGFWIGTGGFEQNNPVASTCFALLFLSKGLSPVLINKLKYGPRVKGKATKTDWNQHRNDARNLTEYISTRKGWPKLLTWQMLDMKKVEASNNLEEMLQAPVLMITGRKTPVFSATEILLLRKYVESGGFIFAIRNCESDGFDKGIREVVRRMYPNDNDAKLKRLTAEHPIYRSEHLLNAETIPLYGVDFGCRTSIVYCPEDISCLWEKWMRQDPAKRPLKLKGMITRATRIGVNVIAYATGREPANKLTQKDLGNQKGTQDKIQRGLLQIAKLRHPGGWDTAPRALRNLLIALNKTMGMAASTRQRNLPATDPNLFRYPILYMHGRHEFSMSQKERKRLREYLDQGGVLFSDSCCGAKKYDKAFRQLMK</sequence>
<dbReference type="Gene3D" id="3.40.50.12140">
    <property type="entry name" value="Domain of unknown function DUF4159"/>
    <property type="match status" value="2"/>
</dbReference>
<dbReference type="CDD" id="cd00688">
    <property type="entry name" value="ISOPREN_C2_like"/>
    <property type="match status" value="1"/>
</dbReference>
<dbReference type="AlphaFoldDB" id="A0A3B1DTP9"/>
<dbReference type="Gene3D" id="1.50.10.20">
    <property type="match status" value="2"/>
</dbReference>
<feature type="domain" description="DUF4159" evidence="1">
    <location>
        <begin position="369"/>
        <end position="570"/>
    </location>
</feature>
<dbReference type="InterPro" id="IPR008930">
    <property type="entry name" value="Terpenoid_cyclase/PrenylTrfase"/>
</dbReference>
<reference evidence="2" key="1">
    <citation type="submission" date="2018-06" db="EMBL/GenBank/DDBJ databases">
        <authorList>
            <person name="Zhirakovskaya E."/>
        </authorList>
    </citation>
    <scope>NUCLEOTIDE SEQUENCE</scope>
</reference>
<organism evidence="2">
    <name type="scientific">hydrothermal vent metagenome</name>
    <dbReference type="NCBI Taxonomy" id="652676"/>
    <lineage>
        <taxon>unclassified sequences</taxon>
        <taxon>metagenomes</taxon>
        <taxon>ecological metagenomes</taxon>
    </lineage>
</organism>
<name>A0A3B1DTP9_9ZZZZ</name>
<protein>
    <recommendedName>
        <fullName evidence="1">DUF4159 domain-containing protein</fullName>
    </recommendedName>
</protein>
<gene>
    <name evidence="2" type="ORF">MNBD_PLANCTO02-2416</name>
</gene>
<dbReference type="InterPro" id="IPR025297">
    <property type="entry name" value="DUF4159"/>
</dbReference>